<dbReference type="EMBL" id="LGUT01001385">
    <property type="protein sequence ID" value="KOG89038.1"/>
    <property type="molecule type" value="Genomic_DNA"/>
</dbReference>
<comment type="caution">
    <text evidence="1">The sequence shown here is derived from an EMBL/GenBank/DDBJ whole genome shotgun (WGS) entry which is preliminary data.</text>
</comment>
<feature type="non-terminal residue" evidence="1">
    <location>
        <position position="36"/>
    </location>
</feature>
<keyword evidence="1" id="KW-0378">Hydrolase</keyword>
<dbReference type="Proteomes" id="UP000037020">
    <property type="component" value="Unassembled WGS sequence"/>
</dbReference>
<reference evidence="1 2" key="1">
    <citation type="submission" date="2015-07" db="EMBL/GenBank/DDBJ databases">
        <authorList>
            <person name="Ju K.-S."/>
            <person name="Doroghazi J.R."/>
            <person name="Metcalf W.W."/>
        </authorList>
    </citation>
    <scope>NUCLEOTIDE SEQUENCE [LARGE SCALE GENOMIC DNA]</scope>
    <source>
        <strain evidence="1 2">NRRL B-3589</strain>
    </source>
</reference>
<organism evidence="1 2">
    <name type="scientific">Streptomyces varsoviensis</name>
    <dbReference type="NCBI Taxonomy" id="67373"/>
    <lineage>
        <taxon>Bacteria</taxon>
        <taxon>Bacillati</taxon>
        <taxon>Actinomycetota</taxon>
        <taxon>Actinomycetes</taxon>
        <taxon>Kitasatosporales</taxon>
        <taxon>Streptomycetaceae</taxon>
        <taxon>Streptomyces</taxon>
    </lineage>
</organism>
<gene>
    <name evidence="1" type="ORF">ADK38_16460</name>
</gene>
<evidence type="ECO:0000313" key="2">
    <source>
        <dbReference type="Proteomes" id="UP000037020"/>
    </source>
</evidence>
<sequence>MNSASPSPSFRTLRGRRLSFLDFGGPGAPVLALHGH</sequence>
<protein>
    <submittedName>
        <fullName evidence="1">Alpha/beta hydrolase</fullName>
    </submittedName>
</protein>
<name>A0ABR5J6Q5_9ACTN</name>
<keyword evidence="2" id="KW-1185">Reference proteome</keyword>
<accession>A0ABR5J6Q5</accession>
<evidence type="ECO:0000313" key="1">
    <source>
        <dbReference type="EMBL" id="KOG89038.1"/>
    </source>
</evidence>
<proteinExistence type="predicted"/>
<dbReference type="GO" id="GO:0016787">
    <property type="term" value="F:hydrolase activity"/>
    <property type="evidence" value="ECO:0007669"/>
    <property type="project" value="UniProtKB-KW"/>
</dbReference>